<dbReference type="InterPro" id="IPR042000">
    <property type="entry name" value="Sortase_D_2"/>
</dbReference>
<protein>
    <submittedName>
        <fullName evidence="4">Class C sortase</fullName>
    </submittedName>
</protein>
<comment type="caution">
    <text evidence="4">The sequence shown here is derived from an EMBL/GenBank/DDBJ whole genome shotgun (WGS) entry which is preliminary data.</text>
</comment>
<evidence type="ECO:0000313" key="5">
    <source>
        <dbReference type="Proteomes" id="UP000250369"/>
    </source>
</evidence>
<evidence type="ECO:0000256" key="2">
    <source>
        <dbReference type="PIRSR" id="PIRSR605754-1"/>
    </source>
</evidence>
<keyword evidence="1" id="KW-0378">Hydrolase</keyword>
<dbReference type="GO" id="GO:0016787">
    <property type="term" value="F:hydrolase activity"/>
    <property type="evidence" value="ECO:0007669"/>
    <property type="project" value="UniProtKB-KW"/>
</dbReference>
<accession>A0A329MBC8</accession>
<evidence type="ECO:0000256" key="3">
    <source>
        <dbReference type="SAM" id="MobiDB-lite"/>
    </source>
</evidence>
<dbReference type="EMBL" id="QMFB01000019">
    <property type="protein sequence ID" value="RAV17331.1"/>
    <property type="molecule type" value="Genomic_DNA"/>
</dbReference>
<feature type="active site" description="Proton donor/acceptor" evidence="2">
    <location>
        <position position="149"/>
    </location>
</feature>
<reference evidence="4 5" key="1">
    <citation type="journal article" date="2009" name="Int. J. Syst. Evol. Microbiol.">
        <title>Paenibacillus contaminans sp. nov., isolated from a contaminated laboratory plate.</title>
        <authorList>
            <person name="Chou J.H."/>
            <person name="Lee J.H."/>
            <person name="Lin M.C."/>
            <person name="Chang P.S."/>
            <person name="Arun A.B."/>
            <person name="Young C.C."/>
            <person name="Chen W.M."/>
        </authorList>
    </citation>
    <scope>NUCLEOTIDE SEQUENCE [LARGE SCALE GENOMIC DNA]</scope>
    <source>
        <strain evidence="4 5">CKOBP-6</strain>
    </source>
</reference>
<dbReference type="NCBIfam" id="TIGR01076">
    <property type="entry name" value="sortase_fam"/>
    <property type="match status" value="1"/>
</dbReference>
<dbReference type="Proteomes" id="UP000250369">
    <property type="component" value="Unassembled WGS sequence"/>
</dbReference>
<keyword evidence="5" id="KW-1185">Reference proteome</keyword>
<dbReference type="SUPFAM" id="SSF63817">
    <property type="entry name" value="Sortase"/>
    <property type="match status" value="1"/>
</dbReference>
<evidence type="ECO:0000256" key="1">
    <source>
        <dbReference type="ARBA" id="ARBA00022801"/>
    </source>
</evidence>
<dbReference type="AlphaFoldDB" id="A0A329MBC8"/>
<proteinExistence type="predicted"/>
<gene>
    <name evidence="4" type="ORF">DQG23_27190</name>
</gene>
<name>A0A329MBC8_9BACL</name>
<dbReference type="InterPro" id="IPR023365">
    <property type="entry name" value="Sortase_dom-sf"/>
</dbReference>
<dbReference type="InterPro" id="IPR005754">
    <property type="entry name" value="Sortase"/>
</dbReference>
<feature type="active site" description="Acyl-thioester intermediate" evidence="2">
    <location>
        <position position="211"/>
    </location>
</feature>
<evidence type="ECO:0000313" key="4">
    <source>
        <dbReference type="EMBL" id="RAV17331.1"/>
    </source>
</evidence>
<dbReference type="RefSeq" id="WP_113034182.1">
    <property type="nucleotide sequence ID" value="NZ_QMFB01000019.1"/>
</dbReference>
<sequence length="231" mass="25930">MKKNINTLSLFCFVAGILLLLWPQAKDIYYDWRQTKLLEQTEQSFSVSGEHEVDPRAAAEYEQLSQLFMQVNESPAAEEEEVPEASPAPQAEPEPKQDKQAVALLSIDKINLKLPVLEGATEENMKYAAAHMTETAALGEVGNAAIAAHRVRNKGKLFNRLNEMEVGDKIELKIKDKKIVYTVYNVVVVKPTDTWVLKSNKKDQVLTLITCDPIVNATHRLIVQAKPNPDY</sequence>
<organism evidence="4 5">
    <name type="scientific">Paenibacillus contaminans</name>
    <dbReference type="NCBI Taxonomy" id="450362"/>
    <lineage>
        <taxon>Bacteria</taxon>
        <taxon>Bacillati</taxon>
        <taxon>Bacillota</taxon>
        <taxon>Bacilli</taxon>
        <taxon>Bacillales</taxon>
        <taxon>Paenibacillaceae</taxon>
        <taxon>Paenibacillus</taxon>
    </lineage>
</organism>
<dbReference type="Gene3D" id="2.40.260.10">
    <property type="entry name" value="Sortase"/>
    <property type="match status" value="1"/>
</dbReference>
<feature type="region of interest" description="Disordered" evidence="3">
    <location>
        <begin position="73"/>
        <end position="98"/>
    </location>
</feature>
<dbReference type="CDD" id="cd06166">
    <property type="entry name" value="Sortase_D_2"/>
    <property type="match status" value="1"/>
</dbReference>
<dbReference type="OrthoDB" id="154054at2"/>
<dbReference type="Pfam" id="PF04203">
    <property type="entry name" value="Sortase"/>
    <property type="match status" value="1"/>
</dbReference>